<feature type="non-terminal residue" evidence="1">
    <location>
        <position position="1"/>
    </location>
</feature>
<organism evidence="1">
    <name type="scientific">Nothobranchius pienaari</name>
    <dbReference type="NCBI Taxonomy" id="704102"/>
    <lineage>
        <taxon>Eukaryota</taxon>
        <taxon>Metazoa</taxon>
        <taxon>Chordata</taxon>
        <taxon>Craniata</taxon>
        <taxon>Vertebrata</taxon>
        <taxon>Euteleostomi</taxon>
        <taxon>Actinopterygii</taxon>
        <taxon>Neopterygii</taxon>
        <taxon>Teleostei</taxon>
        <taxon>Neoteleostei</taxon>
        <taxon>Acanthomorphata</taxon>
        <taxon>Ovalentaria</taxon>
        <taxon>Atherinomorphae</taxon>
        <taxon>Cyprinodontiformes</taxon>
        <taxon>Nothobranchiidae</taxon>
        <taxon>Nothobranchius</taxon>
    </lineage>
</organism>
<accession>A0A1A8N397</accession>
<evidence type="ECO:0000313" key="1">
    <source>
        <dbReference type="EMBL" id="SBR63342.1"/>
    </source>
</evidence>
<proteinExistence type="predicted"/>
<gene>
    <name evidence="1" type="primary">UBR4</name>
</gene>
<name>A0A1A8N397_9TELE</name>
<dbReference type="GO" id="GO:0016874">
    <property type="term" value="F:ligase activity"/>
    <property type="evidence" value="ECO:0007669"/>
    <property type="project" value="UniProtKB-KW"/>
</dbReference>
<protein>
    <submittedName>
        <fullName evidence="1">Ubiquitin protein ligase E3 component n-recognin 4</fullName>
    </submittedName>
</protein>
<keyword evidence="1" id="KW-0436">Ligase</keyword>
<dbReference type="AlphaFoldDB" id="A0A1A8N397"/>
<reference evidence="1" key="1">
    <citation type="submission" date="2016-05" db="EMBL/GenBank/DDBJ databases">
        <authorList>
            <person name="Lavstsen T."/>
            <person name="Jespersen J.S."/>
        </authorList>
    </citation>
    <scope>NUCLEOTIDE SEQUENCE</scope>
    <source>
        <tissue evidence="1">Brain</tissue>
    </source>
</reference>
<reference evidence="1" key="2">
    <citation type="submission" date="2016-06" db="EMBL/GenBank/DDBJ databases">
        <title>The genome of a short-lived fish provides insights into sex chromosome evolution and the genetic control of aging.</title>
        <authorList>
            <person name="Reichwald K."/>
            <person name="Felder M."/>
            <person name="Petzold A."/>
            <person name="Koch P."/>
            <person name="Groth M."/>
            <person name="Platzer M."/>
        </authorList>
    </citation>
    <scope>NUCLEOTIDE SEQUENCE</scope>
    <source>
        <tissue evidence="1">Brain</tissue>
    </source>
</reference>
<sequence>PGGWTVGRARWSAFLVGSHIGTVGGLNKTICSLLKTTFICSIL</sequence>
<dbReference type="EMBL" id="HAEG01000138">
    <property type="protein sequence ID" value="SBR63342.1"/>
    <property type="molecule type" value="Transcribed_RNA"/>
</dbReference>